<evidence type="ECO:0000256" key="7">
    <source>
        <dbReference type="SAM" id="Phobius"/>
    </source>
</evidence>
<name>A0A7W7CHL3_9PSEU</name>
<keyword evidence="3 7" id="KW-0812">Transmembrane</keyword>
<feature type="compositionally biased region" description="Basic and acidic residues" evidence="6">
    <location>
        <begin position="709"/>
        <end position="721"/>
    </location>
</feature>
<feature type="transmembrane region" description="Helical" evidence="7">
    <location>
        <begin position="172"/>
        <end position="192"/>
    </location>
</feature>
<gene>
    <name evidence="9" type="ORF">HNR67_007518</name>
</gene>
<dbReference type="Gene3D" id="1.20.1640.10">
    <property type="entry name" value="Multidrug efflux transporter AcrB transmembrane domain"/>
    <property type="match status" value="2"/>
</dbReference>
<proteinExistence type="predicted"/>
<dbReference type="RefSeq" id="WP_185007945.1">
    <property type="nucleotide sequence ID" value="NZ_BAAAUI010000008.1"/>
</dbReference>
<comment type="subcellular location">
    <subcellularLocation>
        <location evidence="1">Cell membrane</location>
        <topology evidence="1">Multi-pass membrane protein</topology>
    </subcellularLocation>
</comment>
<evidence type="ECO:0000256" key="2">
    <source>
        <dbReference type="ARBA" id="ARBA00022475"/>
    </source>
</evidence>
<evidence type="ECO:0000313" key="9">
    <source>
        <dbReference type="EMBL" id="MBB4681400.1"/>
    </source>
</evidence>
<sequence>MDRLTDALFRNSRLIVVAWILLAITGGAFAIGLEGRAVPGGEASSTSQAESVARELSRNGVPALFVVVTGKAATAEGAGELKTVRDKIAATEGVREVMPLALPPAKPGTGPLTVFGVSSTGGIDGSIGVANKLLDIEGLAPGDSEVFLGGYGAHREELVQLSRSDLLRAEQVGLPIVLVVLLLTFGTLWATLVPLAIGASALLGGLGAAGALAFGIPFSEYVTNSATMVGLALAIDYAMFLVQRVRELLLGGLEVDDAVRTAMRTTGVAVAWSGLTVIVAEAGMFMVDSRAIQTAALGMMLVTAMAIVAALIGAPIVLRALGHRILRKKERARLAAGEISTAHMDGEMSGFWGRWGVRVTKRPFMWLVAGTAVLAALCLPVLDLVQKVDLPTASQMPEGSQVRQSTELGAKAFGPGVFAPVEIVVHGSSGEVRGNAERIARTLTGNPDVLAARPIPLENTEAYRVSVATTHSPSDDRTHELVRDLRSGSLHDSLSGIRYEVGGETAMRIDATDALFASLPLMLLVLLGLVLLLLIVAMRSIVLPIKAVLLVVISLGASIGGLLLLSTTEIGARIIGWSDPADLHPIVPITIVSVVIALSTDYEVILISRIAERYRETGDNTGSIIDGVARTGRVISSAAAIMIAIFFGFALSDVTPLKQLGVGLAFAVLIDATVIRGVLVPASMQLMGRWNWWFPGKQERNPDSAQPLGDDRLGEPDRARQTDGSPAGATLRD</sequence>
<evidence type="ECO:0000256" key="1">
    <source>
        <dbReference type="ARBA" id="ARBA00004651"/>
    </source>
</evidence>
<comment type="caution">
    <text evidence="9">The sequence shown here is derived from an EMBL/GenBank/DDBJ whole genome shotgun (WGS) entry which is preliminary data.</text>
</comment>
<reference evidence="9 10" key="1">
    <citation type="submission" date="2020-08" db="EMBL/GenBank/DDBJ databases">
        <title>Sequencing the genomes of 1000 actinobacteria strains.</title>
        <authorList>
            <person name="Klenk H.-P."/>
        </authorList>
    </citation>
    <scope>NUCLEOTIDE SEQUENCE [LARGE SCALE GENOMIC DNA]</scope>
    <source>
        <strain evidence="9 10">DSM 44230</strain>
    </source>
</reference>
<feature type="transmembrane region" description="Helical" evidence="7">
    <location>
        <begin position="514"/>
        <end position="535"/>
    </location>
</feature>
<protein>
    <submittedName>
        <fullName evidence="9">RND superfamily putative drug exporter</fullName>
    </submittedName>
</protein>
<dbReference type="Proteomes" id="UP000533598">
    <property type="component" value="Unassembled WGS sequence"/>
</dbReference>
<evidence type="ECO:0000313" key="10">
    <source>
        <dbReference type="Proteomes" id="UP000533598"/>
    </source>
</evidence>
<evidence type="ECO:0000256" key="3">
    <source>
        <dbReference type="ARBA" id="ARBA00022692"/>
    </source>
</evidence>
<feature type="transmembrane region" description="Helical" evidence="7">
    <location>
        <begin position="199"/>
        <end position="219"/>
    </location>
</feature>
<evidence type="ECO:0000256" key="4">
    <source>
        <dbReference type="ARBA" id="ARBA00022989"/>
    </source>
</evidence>
<keyword evidence="5 7" id="KW-0472">Membrane</keyword>
<evidence type="ECO:0000259" key="8">
    <source>
        <dbReference type="Pfam" id="PF03176"/>
    </source>
</evidence>
<keyword evidence="4 7" id="KW-1133">Transmembrane helix</keyword>
<dbReference type="SUPFAM" id="SSF82866">
    <property type="entry name" value="Multidrug efflux transporter AcrB transmembrane domain"/>
    <property type="match status" value="2"/>
</dbReference>
<keyword evidence="2" id="KW-1003">Cell membrane</keyword>
<dbReference type="AlphaFoldDB" id="A0A7W7CHL3"/>
<feature type="transmembrane region" description="Helical" evidence="7">
    <location>
        <begin position="266"/>
        <end position="287"/>
    </location>
</feature>
<organism evidence="9 10">
    <name type="scientific">Crossiella cryophila</name>
    <dbReference type="NCBI Taxonomy" id="43355"/>
    <lineage>
        <taxon>Bacteria</taxon>
        <taxon>Bacillati</taxon>
        <taxon>Actinomycetota</taxon>
        <taxon>Actinomycetes</taxon>
        <taxon>Pseudonocardiales</taxon>
        <taxon>Pseudonocardiaceae</taxon>
        <taxon>Crossiella</taxon>
    </lineage>
</organism>
<feature type="transmembrane region" description="Helical" evidence="7">
    <location>
        <begin position="586"/>
        <end position="607"/>
    </location>
</feature>
<evidence type="ECO:0000256" key="6">
    <source>
        <dbReference type="SAM" id="MobiDB-lite"/>
    </source>
</evidence>
<feature type="domain" description="Membrane transport protein MMPL" evidence="8">
    <location>
        <begin position="451"/>
        <end position="700"/>
    </location>
</feature>
<feature type="transmembrane region" description="Helical" evidence="7">
    <location>
        <begin position="634"/>
        <end position="654"/>
    </location>
</feature>
<evidence type="ECO:0000256" key="5">
    <source>
        <dbReference type="ARBA" id="ARBA00023136"/>
    </source>
</evidence>
<dbReference type="GO" id="GO:0005886">
    <property type="term" value="C:plasma membrane"/>
    <property type="evidence" value="ECO:0007669"/>
    <property type="project" value="UniProtKB-SubCell"/>
</dbReference>
<dbReference type="PANTHER" id="PTHR33406:SF13">
    <property type="entry name" value="MEMBRANE PROTEIN YDFJ"/>
    <property type="match status" value="1"/>
</dbReference>
<accession>A0A7W7CHL3</accession>
<feature type="transmembrane region" description="Helical" evidence="7">
    <location>
        <begin position="547"/>
        <end position="566"/>
    </location>
</feature>
<dbReference type="InterPro" id="IPR004869">
    <property type="entry name" value="MMPL_dom"/>
</dbReference>
<feature type="transmembrane region" description="Helical" evidence="7">
    <location>
        <begin position="299"/>
        <end position="321"/>
    </location>
</feature>
<feature type="transmembrane region" description="Helical" evidence="7">
    <location>
        <begin position="660"/>
        <end position="679"/>
    </location>
</feature>
<keyword evidence="10" id="KW-1185">Reference proteome</keyword>
<feature type="region of interest" description="Disordered" evidence="6">
    <location>
        <begin position="698"/>
        <end position="733"/>
    </location>
</feature>
<dbReference type="EMBL" id="JACHMH010000001">
    <property type="protein sequence ID" value="MBB4681400.1"/>
    <property type="molecule type" value="Genomic_DNA"/>
</dbReference>
<dbReference type="InterPro" id="IPR050545">
    <property type="entry name" value="Mycobact_MmpL"/>
</dbReference>
<dbReference type="Pfam" id="PF03176">
    <property type="entry name" value="MMPL"/>
    <property type="match status" value="2"/>
</dbReference>
<feature type="domain" description="Membrane transport protein MMPL" evidence="8">
    <location>
        <begin position="140"/>
        <end position="364"/>
    </location>
</feature>
<feature type="transmembrane region" description="Helical" evidence="7">
    <location>
        <begin position="364"/>
        <end position="382"/>
    </location>
</feature>
<dbReference type="PANTHER" id="PTHR33406">
    <property type="entry name" value="MEMBRANE PROTEIN MJ1562-RELATED"/>
    <property type="match status" value="1"/>
</dbReference>